<evidence type="ECO:0000256" key="1">
    <source>
        <dbReference type="SAM" id="MobiDB-lite"/>
    </source>
</evidence>
<dbReference type="AlphaFoldDB" id="A0A7X6BDR6"/>
<protein>
    <recommendedName>
        <fullName evidence="4">Restriction endonuclease BglII</fullName>
    </recommendedName>
</protein>
<dbReference type="Gene3D" id="3.40.91.20">
    <property type="match status" value="1"/>
</dbReference>
<proteinExistence type="predicted"/>
<gene>
    <name evidence="2" type="ORF">GGR89_002354</name>
</gene>
<sequence length="286" mass="31734">MADDIDDFGGDSEADGDGEDAYADVDLAPSEVADSVEAVKACIPPDILAKYEVYSYRNAALILSQSRPVEFEDILSALRSFEITTTMIRTAGGNESEIPKLFSSHLRSKGWHETIVQADLLVRLLWREATGRAKRGKPVMEPKERLITRAKFLDGHKIDYVKDRVAFDLEWNSKDQTFDRDLYAFSAFSQCGVIDVGVLVTRSADLNRVFRSVGPALKKTGEIEMLKPTATKPAEPRPTYTKYGASTTWMGKLLYRLNAGRNGPCPVLAFGIKPECVTDWSDPDAD</sequence>
<dbReference type="InterPro" id="IPR011338">
    <property type="entry name" value="BamHI/BglII/BstY"/>
</dbReference>
<dbReference type="Proteomes" id="UP000531251">
    <property type="component" value="Unassembled WGS sequence"/>
</dbReference>
<dbReference type="InterPro" id="IPR015278">
    <property type="entry name" value="BglII-like"/>
</dbReference>
<dbReference type="EMBL" id="JAATJB010000006">
    <property type="protein sequence ID" value="NJB98027.1"/>
    <property type="molecule type" value="Genomic_DNA"/>
</dbReference>
<evidence type="ECO:0000313" key="3">
    <source>
        <dbReference type="Proteomes" id="UP000531251"/>
    </source>
</evidence>
<name>A0A7X6BDR6_9SPHN</name>
<dbReference type="GO" id="GO:0003677">
    <property type="term" value="F:DNA binding"/>
    <property type="evidence" value="ECO:0007669"/>
    <property type="project" value="InterPro"/>
</dbReference>
<accession>A0A7X6BDR6</accession>
<dbReference type="GO" id="GO:0009307">
    <property type="term" value="P:DNA restriction-modification system"/>
    <property type="evidence" value="ECO:0007669"/>
    <property type="project" value="InterPro"/>
</dbReference>
<dbReference type="RefSeq" id="WP_206434292.1">
    <property type="nucleotide sequence ID" value="NZ_BAAADY010000007.1"/>
</dbReference>
<dbReference type="GO" id="GO:0009036">
    <property type="term" value="F:type II site-specific deoxyribonuclease activity"/>
    <property type="evidence" value="ECO:0007669"/>
    <property type="project" value="InterPro"/>
</dbReference>
<comment type="caution">
    <text evidence="2">The sequence shown here is derived from an EMBL/GenBank/DDBJ whole genome shotgun (WGS) entry which is preliminary data.</text>
</comment>
<dbReference type="SUPFAM" id="SSF52980">
    <property type="entry name" value="Restriction endonuclease-like"/>
    <property type="match status" value="1"/>
</dbReference>
<evidence type="ECO:0008006" key="4">
    <source>
        <dbReference type="Google" id="ProtNLM"/>
    </source>
</evidence>
<dbReference type="GO" id="GO:0000287">
    <property type="term" value="F:magnesium ion binding"/>
    <property type="evidence" value="ECO:0007669"/>
    <property type="project" value="InterPro"/>
</dbReference>
<organism evidence="2 3">
    <name type="scientific">Sphingomonas trueperi</name>
    <dbReference type="NCBI Taxonomy" id="53317"/>
    <lineage>
        <taxon>Bacteria</taxon>
        <taxon>Pseudomonadati</taxon>
        <taxon>Pseudomonadota</taxon>
        <taxon>Alphaproteobacteria</taxon>
        <taxon>Sphingomonadales</taxon>
        <taxon>Sphingomonadaceae</taxon>
        <taxon>Sphingomonas</taxon>
    </lineage>
</organism>
<dbReference type="Pfam" id="PF09195">
    <property type="entry name" value="Endonuc-BglII"/>
    <property type="match status" value="1"/>
</dbReference>
<keyword evidence="3" id="KW-1185">Reference proteome</keyword>
<evidence type="ECO:0000313" key="2">
    <source>
        <dbReference type="EMBL" id="NJB98027.1"/>
    </source>
</evidence>
<feature type="region of interest" description="Disordered" evidence="1">
    <location>
        <begin position="1"/>
        <end position="21"/>
    </location>
</feature>
<dbReference type="InterPro" id="IPR011335">
    <property type="entry name" value="Restrct_endonuc-II-like"/>
</dbReference>
<reference evidence="2 3" key="1">
    <citation type="submission" date="2020-03" db="EMBL/GenBank/DDBJ databases">
        <title>Genomic Encyclopedia of Type Strains, Phase IV (KMG-IV): sequencing the most valuable type-strain genomes for metagenomic binning, comparative biology and taxonomic classification.</title>
        <authorList>
            <person name="Goeker M."/>
        </authorList>
    </citation>
    <scope>NUCLEOTIDE SEQUENCE [LARGE SCALE GENOMIC DNA]</scope>
    <source>
        <strain evidence="2 3">DSM 7225</strain>
    </source>
</reference>